<gene>
    <name evidence="2" type="ORF">HYPSUDRAFT_143556</name>
</gene>
<dbReference type="Pfam" id="PF00226">
    <property type="entry name" value="DnaJ"/>
    <property type="match status" value="1"/>
</dbReference>
<name>A0A0D2NSG8_HYPSF</name>
<dbReference type="InterPro" id="IPR001623">
    <property type="entry name" value="DnaJ_domain"/>
</dbReference>
<keyword evidence="3" id="KW-1185">Reference proteome</keyword>
<dbReference type="InterPro" id="IPR036869">
    <property type="entry name" value="J_dom_sf"/>
</dbReference>
<dbReference type="OrthoDB" id="445556at2759"/>
<feature type="domain" description="J" evidence="1">
    <location>
        <begin position="30"/>
        <end position="88"/>
    </location>
</feature>
<sequence>MHIRHTTHAARPARELERARYPFPAHADPTPREIFHLPPGASQAQVRERYIALVRAHHPDAHPDAPDIAHARFRAVQAAYDVLAGRARPPT</sequence>
<dbReference type="Proteomes" id="UP000054270">
    <property type="component" value="Unassembled WGS sequence"/>
</dbReference>
<reference evidence="3" key="1">
    <citation type="submission" date="2014-04" db="EMBL/GenBank/DDBJ databases">
        <title>Evolutionary Origins and Diversification of the Mycorrhizal Mutualists.</title>
        <authorList>
            <consortium name="DOE Joint Genome Institute"/>
            <consortium name="Mycorrhizal Genomics Consortium"/>
            <person name="Kohler A."/>
            <person name="Kuo A."/>
            <person name="Nagy L.G."/>
            <person name="Floudas D."/>
            <person name="Copeland A."/>
            <person name="Barry K.W."/>
            <person name="Cichocki N."/>
            <person name="Veneault-Fourrey C."/>
            <person name="LaButti K."/>
            <person name="Lindquist E.A."/>
            <person name="Lipzen A."/>
            <person name="Lundell T."/>
            <person name="Morin E."/>
            <person name="Murat C."/>
            <person name="Riley R."/>
            <person name="Ohm R."/>
            <person name="Sun H."/>
            <person name="Tunlid A."/>
            <person name="Henrissat B."/>
            <person name="Grigoriev I.V."/>
            <person name="Hibbett D.S."/>
            <person name="Martin F."/>
        </authorList>
    </citation>
    <scope>NUCLEOTIDE SEQUENCE [LARGE SCALE GENOMIC DNA]</scope>
    <source>
        <strain evidence="3">FD-334 SS-4</strain>
    </source>
</reference>
<dbReference type="PROSITE" id="PS50076">
    <property type="entry name" value="DNAJ_2"/>
    <property type="match status" value="1"/>
</dbReference>
<evidence type="ECO:0000259" key="1">
    <source>
        <dbReference type="PROSITE" id="PS50076"/>
    </source>
</evidence>
<dbReference type="SUPFAM" id="SSF46565">
    <property type="entry name" value="Chaperone J-domain"/>
    <property type="match status" value="1"/>
</dbReference>
<proteinExistence type="predicted"/>
<dbReference type="OMA" id="HIRHTTH"/>
<dbReference type="Gene3D" id="1.10.287.110">
    <property type="entry name" value="DnaJ domain"/>
    <property type="match status" value="1"/>
</dbReference>
<organism evidence="2 3">
    <name type="scientific">Hypholoma sublateritium (strain FD-334 SS-4)</name>
    <dbReference type="NCBI Taxonomy" id="945553"/>
    <lineage>
        <taxon>Eukaryota</taxon>
        <taxon>Fungi</taxon>
        <taxon>Dikarya</taxon>
        <taxon>Basidiomycota</taxon>
        <taxon>Agaricomycotina</taxon>
        <taxon>Agaricomycetes</taxon>
        <taxon>Agaricomycetidae</taxon>
        <taxon>Agaricales</taxon>
        <taxon>Agaricineae</taxon>
        <taxon>Strophariaceae</taxon>
        <taxon>Hypholoma</taxon>
    </lineage>
</organism>
<dbReference type="SMART" id="SM00271">
    <property type="entry name" value="DnaJ"/>
    <property type="match status" value="1"/>
</dbReference>
<dbReference type="AlphaFoldDB" id="A0A0D2NSG8"/>
<feature type="non-terminal residue" evidence="2">
    <location>
        <position position="91"/>
    </location>
</feature>
<dbReference type="EMBL" id="KN817576">
    <property type="protein sequence ID" value="KJA19586.1"/>
    <property type="molecule type" value="Genomic_DNA"/>
</dbReference>
<dbReference type="STRING" id="945553.A0A0D2NSG8"/>
<protein>
    <recommendedName>
        <fullName evidence="1">J domain-containing protein</fullName>
    </recommendedName>
</protein>
<evidence type="ECO:0000313" key="2">
    <source>
        <dbReference type="EMBL" id="KJA19586.1"/>
    </source>
</evidence>
<evidence type="ECO:0000313" key="3">
    <source>
        <dbReference type="Proteomes" id="UP000054270"/>
    </source>
</evidence>
<accession>A0A0D2NSG8</accession>
<dbReference type="PRINTS" id="PR00625">
    <property type="entry name" value="JDOMAIN"/>
</dbReference>